<evidence type="ECO:0000256" key="5">
    <source>
        <dbReference type="RuleBase" id="RU003910"/>
    </source>
</evidence>
<dbReference type="Proteomes" id="UP000229782">
    <property type="component" value="Unassembled WGS sequence"/>
</dbReference>
<dbReference type="HAMAP" id="MF_00270">
    <property type="entry name" value="Ribosomal_bS18"/>
    <property type="match status" value="1"/>
</dbReference>
<keyword evidence="2 4" id="KW-0689">Ribosomal protein</keyword>
<evidence type="ECO:0000256" key="4">
    <source>
        <dbReference type="HAMAP-Rule" id="MF_00270"/>
    </source>
</evidence>
<dbReference type="PANTHER" id="PTHR13479:SF40">
    <property type="entry name" value="SMALL RIBOSOMAL SUBUNIT PROTEIN BS18M"/>
    <property type="match status" value="1"/>
</dbReference>
<keyword evidence="4" id="KW-0699">rRNA-binding</keyword>
<name>A0A2H0N2V5_9BACT</name>
<evidence type="ECO:0000313" key="7">
    <source>
        <dbReference type="Proteomes" id="UP000229782"/>
    </source>
</evidence>
<keyword evidence="4" id="KW-0694">RNA-binding</keyword>
<dbReference type="AlphaFoldDB" id="A0A2H0N2V5"/>
<dbReference type="PRINTS" id="PR00974">
    <property type="entry name" value="RIBOSOMALS18"/>
</dbReference>
<reference evidence="6 7" key="1">
    <citation type="submission" date="2017-09" db="EMBL/GenBank/DDBJ databases">
        <title>Depth-based differentiation of microbial function through sediment-hosted aquifers and enrichment of novel symbionts in the deep terrestrial subsurface.</title>
        <authorList>
            <person name="Probst A.J."/>
            <person name="Ladd B."/>
            <person name="Jarett J.K."/>
            <person name="Geller-Mcgrath D.E."/>
            <person name="Sieber C.M."/>
            <person name="Emerson J.B."/>
            <person name="Anantharaman K."/>
            <person name="Thomas B.C."/>
            <person name="Malmstrom R."/>
            <person name="Stieglmeier M."/>
            <person name="Klingl A."/>
            <person name="Woyke T."/>
            <person name="Ryan C.M."/>
            <person name="Banfield J.F."/>
        </authorList>
    </citation>
    <scope>NUCLEOTIDE SEQUENCE [LARGE SCALE GENOMIC DNA]</scope>
    <source>
        <strain evidence="6">CG11_big_fil_rev_8_21_14_0_20_43_7</strain>
    </source>
</reference>
<dbReference type="GO" id="GO:0006412">
    <property type="term" value="P:translation"/>
    <property type="evidence" value="ECO:0007669"/>
    <property type="project" value="UniProtKB-UniRule"/>
</dbReference>
<sequence>MAQRQKNNRNNEKRKKQPKRYCFFKANDIEDVDYKDIETLRRFLSSNMKIKPRRKTGLSSKFQRKVAKAIKQARIAGLLGFVAK</sequence>
<dbReference type="InterPro" id="IPR001648">
    <property type="entry name" value="Ribosomal_bS18"/>
</dbReference>
<proteinExistence type="inferred from homology"/>
<gene>
    <name evidence="4 6" type="primary">rpsR</name>
    <name evidence="6" type="ORF">COV60_01395</name>
</gene>
<dbReference type="NCBIfam" id="TIGR00165">
    <property type="entry name" value="S18"/>
    <property type="match status" value="1"/>
</dbReference>
<comment type="similarity">
    <text evidence="1 4 5">Belongs to the bacterial ribosomal protein bS18 family.</text>
</comment>
<comment type="function">
    <text evidence="4">Binds as a heterodimer with protein bS6 to the central domain of the 16S rRNA, where it helps stabilize the platform of the 30S subunit.</text>
</comment>
<evidence type="ECO:0000256" key="3">
    <source>
        <dbReference type="ARBA" id="ARBA00023274"/>
    </source>
</evidence>
<dbReference type="Gene3D" id="4.10.640.10">
    <property type="entry name" value="Ribosomal protein S18"/>
    <property type="match status" value="1"/>
</dbReference>
<accession>A0A2H0N2V5</accession>
<comment type="subunit">
    <text evidence="4">Part of the 30S ribosomal subunit. Forms a tight heterodimer with protein bS6.</text>
</comment>
<dbReference type="GO" id="GO:0003735">
    <property type="term" value="F:structural constituent of ribosome"/>
    <property type="evidence" value="ECO:0007669"/>
    <property type="project" value="InterPro"/>
</dbReference>
<dbReference type="InterPro" id="IPR036870">
    <property type="entry name" value="Ribosomal_bS18_sf"/>
</dbReference>
<dbReference type="EMBL" id="PCWM01000026">
    <property type="protein sequence ID" value="PIR03234.1"/>
    <property type="molecule type" value="Genomic_DNA"/>
</dbReference>
<evidence type="ECO:0000256" key="2">
    <source>
        <dbReference type="ARBA" id="ARBA00022980"/>
    </source>
</evidence>
<evidence type="ECO:0000313" key="6">
    <source>
        <dbReference type="EMBL" id="PIR03234.1"/>
    </source>
</evidence>
<evidence type="ECO:0000256" key="1">
    <source>
        <dbReference type="ARBA" id="ARBA00005589"/>
    </source>
</evidence>
<dbReference type="SUPFAM" id="SSF46911">
    <property type="entry name" value="Ribosomal protein S18"/>
    <property type="match status" value="1"/>
</dbReference>
<protein>
    <recommendedName>
        <fullName evidence="4">Small ribosomal subunit protein bS18</fullName>
    </recommendedName>
</protein>
<dbReference type="Pfam" id="PF01084">
    <property type="entry name" value="Ribosomal_S18"/>
    <property type="match status" value="1"/>
</dbReference>
<dbReference type="PANTHER" id="PTHR13479">
    <property type="entry name" value="30S RIBOSOMAL PROTEIN S18"/>
    <property type="match status" value="1"/>
</dbReference>
<comment type="caution">
    <text evidence="6">The sequence shown here is derived from an EMBL/GenBank/DDBJ whole genome shotgun (WGS) entry which is preliminary data.</text>
</comment>
<organism evidence="6 7">
    <name type="scientific">Candidatus Magasanikbacteria bacterium CG11_big_fil_rev_8_21_14_0_20_43_7</name>
    <dbReference type="NCBI Taxonomy" id="1974654"/>
    <lineage>
        <taxon>Bacteria</taxon>
        <taxon>Candidatus Magasanikiibacteriota</taxon>
    </lineage>
</organism>
<dbReference type="GO" id="GO:0070181">
    <property type="term" value="F:small ribosomal subunit rRNA binding"/>
    <property type="evidence" value="ECO:0007669"/>
    <property type="project" value="TreeGrafter"/>
</dbReference>
<dbReference type="GO" id="GO:0022627">
    <property type="term" value="C:cytosolic small ribosomal subunit"/>
    <property type="evidence" value="ECO:0007669"/>
    <property type="project" value="TreeGrafter"/>
</dbReference>
<keyword evidence="3 4" id="KW-0687">Ribonucleoprotein</keyword>